<dbReference type="SUPFAM" id="SSF109755">
    <property type="entry name" value="PhoU-like"/>
    <property type="match status" value="1"/>
</dbReference>
<evidence type="ECO:0000313" key="8">
    <source>
        <dbReference type="EMBL" id="MDY5168012.1"/>
    </source>
</evidence>
<keyword evidence="2" id="KW-1003">Cell membrane</keyword>
<feature type="transmembrane region" description="Helical" evidence="6">
    <location>
        <begin position="248"/>
        <end position="266"/>
    </location>
</feature>
<feature type="transmembrane region" description="Helical" evidence="6">
    <location>
        <begin position="116"/>
        <end position="131"/>
    </location>
</feature>
<dbReference type="AlphaFoldDB" id="A0A2V2F8A8"/>
<keyword evidence="4 6" id="KW-1133">Transmembrane helix</keyword>
<evidence type="ECO:0000259" key="7">
    <source>
        <dbReference type="Pfam" id="PF01895"/>
    </source>
</evidence>
<dbReference type="GO" id="GO:0044341">
    <property type="term" value="P:sodium-dependent phosphate transport"/>
    <property type="evidence" value="ECO:0007669"/>
    <property type="project" value="InterPro"/>
</dbReference>
<evidence type="ECO:0000256" key="5">
    <source>
        <dbReference type="ARBA" id="ARBA00023136"/>
    </source>
</evidence>
<dbReference type="NCBIfam" id="TIGR00704">
    <property type="entry name" value="NaPi_cotrn_rel"/>
    <property type="match status" value="1"/>
</dbReference>
<reference evidence="9 10" key="1">
    <citation type="submission" date="2018-05" db="EMBL/GenBank/DDBJ databases">
        <title>Genomic Encyclopedia of Type Strains, Phase IV (KMG-IV): sequencing the most valuable type-strain genomes for metagenomic binning, comparative biology and taxonomic classification.</title>
        <authorList>
            <person name="Goeker M."/>
        </authorList>
    </citation>
    <scope>NUCLEOTIDE SEQUENCE [LARGE SCALE GENOMIC DNA]</scope>
    <source>
        <strain evidence="9 10">JC118</strain>
    </source>
</reference>
<dbReference type="NCBIfam" id="NF037997">
    <property type="entry name" value="Na_Pi_symport"/>
    <property type="match status" value="1"/>
</dbReference>
<protein>
    <submittedName>
        <fullName evidence="8">Na/Pi cotransporter family protein</fullName>
    </submittedName>
    <submittedName>
        <fullName evidence="9">Phosphate:Na+ symporter</fullName>
    </submittedName>
</protein>
<dbReference type="GO" id="GO:0005886">
    <property type="term" value="C:plasma membrane"/>
    <property type="evidence" value="ECO:0007669"/>
    <property type="project" value="UniProtKB-SubCell"/>
</dbReference>
<keyword evidence="10" id="KW-1185">Reference proteome</keyword>
<evidence type="ECO:0000256" key="1">
    <source>
        <dbReference type="ARBA" id="ARBA00004651"/>
    </source>
</evidence>
<gene>
    <name evidence="9" type="ORF">DES51_11371</name>
    <name evidence="8" type="ORF">MQE39_07775</name>
</gene>
<dbReference type="Proteomes" id="UP000247612">
    <property type="component" value="Unassembled WGS sequence"/>
</dbReference>
<proteinExistence type="predicted"/>
<comment type="subcellular location">
    <subcellularLocation>
        <location evidence="1">Cell membrane</location>
        <topology evidence="1">Multi-pass membrane protein</topology>
    </subcellularLocation>
</comment>
<evidence type="ECO:0000256" key="2">
    <source>
        <dbReference type="ARBA" id="ARBA00022475"/>
    </source>
</evidence>
<dbReference type="GO" id="GO:0005436">
    <property type="term" value="F:sodium:phosphate symporter activity"/>
    <property type="evidence" value="ECO:0007669"/>
    <property type="project" value="InterPro"/>
</dbReference>
<feature type="transmembrane region" description="Helical" evidence="6">
    <location>
        <begin position="181"/>
        <end position="204"/>
    </location>
</feature>
<feature type="transmembrane region" description="Helical" evidence="6">
    <location>
        <begin position="12"/>
        <end position="31"/>
    </location>
</feature>
<evidence type="ECO:0000256" key="3">
    <source>
        <dbReference type="ARBA" id="ARBA00022692"/>
    </source>
</evidence>
<dbReference type="InterPro" id="IPR038078">
    <property type="entry name" value="PhoU-like_sf"/>
</dbReference>
<feature type="transmembrane region" description="Helical" evidence="6">
    <location>
        <begin position="92"/>
        <end position="110"/>
    </location>
</feature>
<feature type="transmembrane region" description="Helical" evidence="6">
    <location>
        <begin position="138"/>
        <end position="157"/>
    </location>
</feature>
<dbReference type="InterPro" id="IPR026022">
    <property type="entry name" value="PhoU_dom"/>
</dbReference>
<dbReference type="EMBL" id="QJKH01000013">
    <property type="protein sequence ID" value="PXX76876.1"/>
    <property type="molecule type" value="Genomic_DNA"/>
</dbReference>
<dbReference type="PANTHER" id="PTHR10010">
    <property type="entry name" value="SOLUTE CARRIER FAMILY 34 SODIUM PHOSPHATE , MEMBER 2-RELATED"/>
    <property type="match status" value="1"/>
</dbReference>
<feature type="transmembrane region" description="Helical" evidence="6">
    <location>
        <begin position="287"/>
        <end position="307"/>
    </location>
</feature>
<dbReference type="Gene3D" id="1.20.58.220">
    <property type="entry name" value="Phosphate transport system protein phou homolog 2, domain 2"/>
    <property type="match status" value="1"/>
</dbReference>
<dbReference type="InterPro" id="IPR003841">
    <property type="entry name" value="Na/Pi_transpt"/>
</dbReference>
<keyword evidence="3 6" id="KW-0812">Transmembrane</keyword>
<dbReference type="PANTHER" id="PTHR10010:SF46">
    <property type="entry name" value="SODIUM-DEPENDENT PHOSPHATE TRANSPORT PROTEIN 2B"/>
    <property type="match status" value="1"/>
</dbReference>
<dbReference type="RefSeq" id="WP_022939660.1">
    <property type="nucleotide sequence ID" value="NZ_BAABZA010000001.1"/>
</dbReference>
<evidence type="ECO:0000256" key="4">
    <source>
        <dbReference type="ARBA" id="ARBA00022989"/>
    </source>
</evidence>
<dbReference type="Proteomes" id="UP001276902">
    <property type="component" value="Unassembled WGS sequence"/>
</dbReference>
<dbReference type="Pfam" id="PF01895">
    <property type="entry name" value="PhoU"/>
    <property type="match status" value="2"/>
</dbReference>
<evidence type="ECO:0000313" key="9">
    <source>
        <dbReference type="EMBL" id="PXX76876.1"/>
    </source>
</evidence>
<dbReference type="Pfam" id="PF02690">
    <property type="entry name" value="Na_Pi_cotrans"/>
    <property type="match status" value="2"/>
</dbReference>
<sequence>MPTELMPEAAVQWDLIIGGFAFFLFGIQYMGDGLKSIAGDKLRYFIDKYTSKPWMGIIIGALVTVVIQSSSATTAIAIGFVRAGIMRLDQAIGVIMGANIGTTVTAFLIGLNVEQFSLYFVFIGVLFIVFSKRRKTTYMGEIILGFGILFFGLKLMGDELSMIGEYPQFEAVVTAMAQNPILALLGGTLMTGLVQSSSAVIGIIQKLYSSGAITIAVALPFVFGSNIGTTITAIFAAIGGSISSKRAAGIHVMFNVFGTLLFMLILKPFTGFISTVSTHFAINSMMQIAFAHIVFNLSTTILAYPFINLMVKAVKTLIPGDENQRIEVNMENLDPKIAATLPAGALGVSKQATIKMGMLAYDSLKNTKDYFNTKQKRYSESTHQCEEAINSLDSKITDYLMEIAHHNLGTNDTDELIANLKSLKDIERMGDLAMNLREFYSMAFEEKGKFSEGAIADVNEMYDIILEMTKLAIDYFNTRDEKLIDMIQDKENYLDLIEEKARQRHFKRMAQSECARAITGSVYIDILSNLERVGDHACNIVRNCNIELPLHNSL</sequence>
<dbReference type="EMBL" id="JALDAW010000011">
    <property type="protein sequence ID" value="MDY5168012.1"/>
    <property type="molecule type" value="Genomic_DNA"/>
</dbReference>
<feature type="domain" description="PhoU" evidence="7">
    <location>
        <begin position="355"/>
        <end position="436"/>
    </location>
</feature>
<feature type="transmembrane region" description="Helical" evidence="6">
    <location>
        <begin position="216"/>
        <end position="242"/>
    </location>
</feature>
<feature type="transmembrane region" description="Helical" evidence="6">
    <location>
        <begin position="54"/>
        <end position="80"/>
    </location>
</feature>
<organism evidence="9 10">
    <name type="scientific">Dielma fastidiosa</name>
    <dbReference type="NCBI Taxonomy" id="1034346"/>
    <lineage>
        <taxon>Bacteria</taxon>
        <taxon>Bacillati</taxon>
        <taxon>Bacillota</taxon>
        <taxon>Erysipelotrichia</taxon>
        <taxon>Erysipelotrichales</taxon>
        <taxon>Erysipelotrichaceae</taxon>
        <taxon>Dielma</taxon>
    </lineage>
</organism>
<keyword evidence="5 6" id="KW-0472">Membrane</keyword>
<comment type="caution">
    <text evidence="9">The sequence shown here is derived from an EMBL/GenBank/DDBJ whole genome shotgun (WGS) entry which is preliminary data.</text>
</comment>
<dbReference type="OrthoDB" id="9763003at2"/>
<name>A0A2V2F8A8_9FIRM</name>
<dbReference type="InterPro" id="IPR004633">
    <property type="entry name" value="NaPi_cotrn-rel/YqeW-like"/>
</dbReference>
<reference evidence="8" key="2">
    <citation type="submission" date="2022-03" db="EMBL/GenBank/DDBJ databases">
        <title>First case of bacteraemia caused by Dielma fastidiosa in a patient hospitalised with diverticulitis.</title>
        <authorList>
            <person name="Forman-Ankjaer B."/>
            <person name="Hvid-Jensen F."/>
            <person name="Kobel C.M."/>
            <person name="Greve T."/>
        </authorList>
    </citation>
    <scope>NUCLEOTIDE SEQUENCE</scope>
    <source>
        <strain evidence="8">AUH_DF_2021</strain>
    </source>
</reference>
<evidence type="ECO:0000313" key="10">
    <source>
        <dbReference type="Proteomes" id="UP000247612"/>
    </source>
</evidence>
<evidence type="ECO:0000256" key="6">
    <source>
        <dbReference type="SAM" id="Phobius"/>
    </source>
</evidence>
<feature type="domain" description="PhoU" evidence="7">
    <location>
        <begin position="458"/>
        <end position="542"/>
    </location>
</feature>
<accession>A0A2V2F8A8</accession>
<dbReference type="GeneID" id="94439243"/>
<dbReference type="STRING" id="1034346.GCA_000313565_03381"/>